<dbReference type="GO" id="GO:0033897">
    <property type="term" value="F:ribonuclease T2 activity"/>
    <property type="evidence" value="ECO:0007669"/>
    <property type="project" value="UniProtKB-EC"/>
</dbReference>
<comment type="similarity">
    <text evidence="1 3">Belongs to the RNase T2 family.</text>
</comment>
<dbReference type="EC" id="4.6.1.19" evidence="2"/>
<name>A0A8H7BTD1_9FUNG</name>
<accession>A0A8H7BTD1</accession>
<dbReference type="AlphaFoldDB" id="A0A8H7BTD1"/>
<dbReference type="EMBL" id="JABAYA010000004">
    <property type="protein sequence ID" value="KAF7732141.1"/>
    <property type="molecule type" value="Genomic_DNA"/>
</dbReference>
<dbReference type="InterPro" id="IPR001568">
    <property type="entry name" value="RNase_T2-like"/>
</dbReference>
<evidence type="ECO:0000256" key="2">
    <source>
        <dbReference type="ARBA" id="ARBA00012571"/>
    </source>
</evidence>
<evidence type="ECO:0000256" key="1">
    <source>
        <dbReference type="ARBA" id="ARBA00007469"/>
    </source>
</evidence>
<dbReference type="OrthoDB" id="435754at2759"/>
<evidence type="ECO:0000256" key="3">
    <source>
        <dbReference type="RuleBase" id="RU004328"/>
    </source>
</evidence>
<dbReference type="GO" id="GO:0006401">
    <property type="term" value="P:RNA catabolic process"/>
    <property type="evidence" value="ECO:0007669"/>
    <property type="project" value="TreeGrafter"/>
</dbReference>
<feature type="chain" id="PRO_5034152129" description="ribonuclease T2" evidence="4">
    <location>
        <begin position="21"/>
        <end position="267"/>
    </location>
</feature>
<dbReference type="GO" id="GO:0003723">
    <property type="term" value="F:RNA binding"/>
    <property type="evidence" value="ECO:0007669"/>
    <property type="project" value="InterPro"/>
</dbReference>
<reference evidence="5" key="1">
    <citation type="submission" date="2020-01" db="EMBL/GenBank/DDBJ databases">
        <title>Genome Sequencing of Three Apophysomyces-Like Fungal Strains Confirms a Novel Fungal Genus in the Mucoromycota with divergent Burkholderia-like Endosymbiotic Bacteria.</title>
        <authorList>
            <person name="Stajich J.E."/>
            <person name="Macias A.M."/>
            <person name="Carter-House D."/>
            <person name="Lovett B."/>
            <person name="Kasson L.R."/>
            <person name="Berry K."/>
            <person name="Grigoriev I."/>
            <person name="Chang Y."/>
            <person name="Spatafora J."/>
            <person name="Kasson M.T."/>
        </authorList>
    </citation>
    <scope>NUCLEOTIDE SEQUENCE</scope>
    <source>
        <strain evidence="5">NRRL A-21654</strain>
    </source>
</reference>
<comment type="caution">
    <text evidence="5">The sequence shown here is derived from an EMBL/GenBank/DDBJ whole genome shotgun (WGS) entry which is preliminary data.</text>
</comment>
<dbReference type="SUPFAM" id="SSF55895">
    <property type="entry name" value="Ribonuclease Rh-like"/>
    <property type="match status" value="1"/>
</dbReference>
<sequence>MKGARLLLFSILIFVASVTARQQHHLHNSCGRHPLVSCSKSALESTNSCCVENKSGLILLSQFWDVRAGYKDAWTVHGLWTDYCTNGTWPQFCDEKRAYPNITQILQSLGEYELVQEMNNIWPNSEGLVDTFWLHEWSKHGTCMSTFEPKCYGGDAYQGMVDFFKSTLSLHKRYNIYKALERHHIVPGHSYPTKKLVKAIEKELKVTPNLQCDKDGNIVEAWIYFHVRGPIKNLDVVPTLPDSHASCNNTLHYPVKYAGEKRSGSIW</sequence>
<evidence type="ECO:0000313" key="6">
    <source>
        <dbReference type="Proteomes" id="UP000605846"/>
    </source>
</evidence>
<dbReference type="Proteomes" id="UP000605846">
    <property type="component" value="Unassembled WGS sequence"/>
</dbReference>
<dbReference type="Gene3D" id="3.90.730.10">
    <property type="entry name" value="Ribonuclease T2-like"/>
    <property type="match status" value="1"/>
</dbReference>
<dbReference type="GO" id="GO:0005576">
    <property type="term" value="C:extracellular region"/>
    <property type="evidence" value="ECO:0007669"/>
    <property type="project" value="TreeGrafter"/>
</dbReference>
<protein>
    <recommendedName>
        <fullName evidence="2">ribonuclease T2</fullName>
        <ecNumber evidence="2">4.6.1.19</ecNumber>
    </recommendedName>
</protein>
<evidence type="ECO:0000313" key="5">
    <source>
        <dbReference type="EMBL" id="KAF7732141.1"/>
    </source>
</evidence>
<gene>
    <name evidence="5" type="primary">RNY1_2</name>
    <name evidence="5" type="ORF">EC973_006396</name>
</gene>
<evidence type="ECO:0000256" key="4">
    <source>
        <dbReference type="SAM" id="SignalP"/>
    </source>
</evidence>
<keyword evidence="6" id="KW-1185">Reference proteome</keyword>
<dbReference type="PROSITE" id="PS00531">
    <property type="entry name" value="RNASE_T2_2"/>
    <property type="match status" value="1"/>
</dbReference>
<organism evidence="5 6">
    <name type="scientific">Apophysomyces ossiformis</name>
    <dbReference type="NCBI Taxonomy" id="679940"/>
    <lineage>
        <taxon>Eukaryota</taxon>
        <taxon>Fungi</taxon>
        <taxon>Fungi incertae sedis</taxon>
        <taxon>Mucoromycota</taxon>
        <taxon>Mucoromycotina</taxon>
        <taxon>Mucoromycetes</taxon>
        <taxon>Mucorales</taxon>
        <taxon>Mucorineae</taxon>
        <taxon>Mucoraceae</taxon>
        <taxon>Apophysomyces</taxon>
    </lineage>
</organism>
<feature type="signal peptide" evidence="4">
    <location>
        <begin position="1"/>
        <end position="20"/>
    </location>
</feature>
<dbReference type="InterPro" id="IPR036430">
    <property type="entry name" value="RNase_T2-like_sf"/>
</dbReference>
<dbReference type="PANTHER" id="PTHR11240">
    <property type="entry name" value="RIBONUCLEASE T2"/>
    <property type="match status" value="1"/>
</dbReference>
<keyword evidence="4" id="KW-0732">Signal</keyword>
<dbReference type="PANTHER" id="PTHR11240:SF22">
    <property type="entry name" value="RIBONUCLEASE T2"/>
    <property type="match status" value="1"/>
</dbReference>
<proteinExistence type="inferred from homology"/>
<dbReference type="Pfam" id="PF00445">
    <property type="entry name" value="Ribonuclease_T2"/>
    <property type="match status" value="1"/>
</dbReference>
<dbReference type="InterPro" id="IPR033130">
    <property type="entry name" value="RNase_T2_His_AS_2"/>
</dbReference>